<name>A0A182E4L5_ONCOC</name>
<evidence type="ECO:0000313" key="4">
    <source>
        <dbReference type="WBParaSite" id="nOo.2.0.1.t02936-RA"/>
    </source>
</evidence>
<keyword evidence="1" id="KW-0472">Membrane</keyword>
<gene>
    <name evidence="2" type="ORF">NOO_LOCUS2936</name>
</gene>
<dbReference type="EMBL" id="UYRW01000509">
    <property type="protein sequence ID" value="VDK67455.1"/>
    <property type="molecule type" value="Genomic_DNA"/>
</dbReference>
<dbReference type="Proteomes" id="UP000271087">
    <property type="component" value="Unassembled WGS sequence"/>
</dbReference>
<proteinExistence type="predicted"/>
<protein>
    <submittedName>
        <fullName evidence="4">DUF4070 domain-containing protein</fullName>
    </submittedName>
</protein>
<evidence type="ECO:0000313" key="3">
    <source>
        <dbReference type="Proteomes" id="UP000271087"/>
    </source>
</evidence>
<reference evidence="4" key="1">
    <citation type="submission" date="2016-06" db="UniProtKB">
        <authorList>
            <consortium name="WormBaseParasite"/>
        </authorList>
    </citation>
    <scope>IDENTIFICATION</scope>
</reference>
<keyword evidence="1" id="KW-0812">Transmembrane</keyword>
<dbReference type="WBParaSite" id="nOo.2.0.1.t02936-RA">
    <property type="protein sequence ID" value="nOo.2.0.1.t02936-RA"/>
    <property type="gene ID" value="nOo.2.0.1.g02936"/>
</dbReference>
<feature type="transmembrane region" description="Helical" evidence="1">
    <location>
        <begin position="65"/>
        <end position="86"/>
    </location>
</feature>
<keyword evidence="1" id="KW-1133">Transmembrane helix</keyword>
<organism evidence="4">
    <name type="scientific">Onchocerca ochengi</name>
    <name type="common">Filarial nematode worm</name>
    <dbReference type="NCBI Taxonomy" id="42157"/>
    <lineage>
        <taxon>Eukaryota</taxon>
        <taxon>Metazoa</taxon>
        <taxon>Ecdysozoa</taxon>
        <taxon>Nematoda</taxon>
        <taxon>Chromadorea</taxon>
        <taxon>Rhabditida</taxon>
        <taxon>Spirurina</taxon>
        <taxon>Spiruromorpha</taxon>
        <taxon>Filarioidea</taxon>
        <taxon>Onchocercidae</taxon>
        <taxon>Onchocerca</taxon>
    </lineage>
</organism>
<keyword evidence="3" id="KW-1185">Reference proteome</keyword>
<evidence type="ECO:0000313" key="2">
    <source>
        <dbReference type="EMBL" id="VDK67455.1"/>
    </source>
</evidence>
<evidence type="ECO:0000256" key="1">
    <source>
        <dbReference type="SAM" id="Phobius"/>
    </source>
</evidence>
<accession>A0A182E4L5</accession>
<reference evidence="2 3" key="2">
    <citation type="submission" date="2018-08" db="EMBL/GenBank/DDBJ databases">
        <authorList>
            <person name="Laetsch R D."/>
            <person name="Stevens L."/>
            <person name="Kumar S."/>
            <person name="Blaxter L. M."/>
        </authorList>
    </citation>
    <scope>NUCLEOTIDE SEQUENCE [LARGE SCALE GENOMIC DNA]</scope>
</reference>
<sequence length="100" mass="11706">MKADVKLLACHIEEAQRVFRKNLGYPQPREILKLENLVDFFRFCRLTLHSSGILLDILRRAVSRWPLTVACFYTPTLTLAFVILWLTTLRKGGCRENERN</sequence>
<dbReference type="AlphaFoldDB" id="A0A182E4L5"/>